<dbReference type="InterPro" id="IPR002018">
    <property type="entry name" value="CarbesteraseB"/>
</dbReference>
<sequence>MTNSWLFILISVDLIVSLVVRSVTTPFGVLNGRTVDVGGDLPAVTQYLGVPYGVSPTGQYRFNMAISAAKWTHQPKDATKMAPVCVQSGFKHMSETEALKKTSAQRFDYVHRVLPYLKPQSEDCLYQNIYVPERLGDSSQLAVLVVIHGGEYGWGTGNVINGSMLAASGQIIVVTLNYRLDVYGFLSKCESSSCTGNAGLTDLVAALKMLSKILPSFGGDPQAVTLMGWGSGGALISLLMASPITQPNNRLFRRAVILDGTALAPWALSDYPQQYFMRLAVELECAENKPNSAGDSFNKETAKILRCIQEHGQINLTTAAQKIKAPTFTSGFAPIVDGQVVPNHPRFSFSPKFGSLFRDIDLLVGTVTNPAHHLLSSEDLSYGVSVEKRDKVIRTLVRNLYDYHRSQVFDAIINEYTNWDEPSNHSRTTRDSLLHLLGDVLFVSPLIETLRMHSTDEAPKVANTFFFVFSHETKTENEQNGIRGAISDDHVPYMLGYPLIETNERNIFYGFSEKDKDISKVMMTHLSNFVKSGDPSKPVSFSTQTTIEDRFHSLPWPQFSQSTRESYLEISDRPRIKNFYRNSYAGFWSSYIPRLNKGKKSKSRELDEEHHFLPDHFNRQSFYGVVRPYSNFHNEPFPPPPMPPTPLPKDLKKLSTSAAPMSSATSTTTPTALKESNYNYIALVIAIGFTFLVLNTCVYIAVYKVCRNKKDDGKKRMPYSPYTSAHGNPSEVTYIPNTPFSQQLLPPSQTALTGPDLPPMPSRNPSRDETSRASSFAYDSSANSIRHQHLPSGGYHEGPNNIQQKFSIQEQEPLLAGSSKSSTPALVRPGISPTCPRHGKAAQMMVSQSRANSVGTSMVVTPHGNHFNNNTAPTLEEVQV</sequence>
<dbReference type="EMBL" id="CAJFDI010000006">
    <property type="protein sequence ID" value="CAD5234505.1"/>
    <property type="molecule type" value="Genomic_DNA"/>
</dbReference>
<dbReference type="AlphaFoldDB" id="A0A1I7SMQ1"/>
<dbReference type="Proteomes" id="UP000095284">
    <property type="component" value="Unplaced"/>
</dbReference>
<dbReference type="Proteomes" id="UP000582659">
    <property type="component" value="Unassembled WGS sequence"/>
</dbReference>
<evidence type="ECO:0000313" key="6">
    <source>
        <dbReference type="EMBL" id="CAD5234505.1"/>
    </source>
</evidence>
<dbReference type="OrthoDB" id="3200163at2759"/>
<evidence type="ECO:0000256" key="3">
    <source>
        <dbReference type="SAM" id="Phobius"/>
    </source>
</evidence>
<evidence type="ECO:0000256" key="1">
    <source>
        <dbReference type="ARBA" id="ARBA00005964"/>
    </source>
</evidence>
<dbReference type="Pfam" id="PF00135">
    <property type="entry name" value="COesterase"/>
    <property type="match status" value="1"/>
</dbReference>
<dbReference type="InterPro" id="IPR051093">
    <property type="entry name" value="Neuroligin/BSAL"/>
</dbReference>
<evidence type="ECO:0000256" key="2">
    <source>
        <dbReference type="SAM" id="MobiDB-lite"/>
    </source>
</evidence>
<feature type="chain" id="PRO_5035399946" evidence="4">
    <location>
        <begin position="23"/>
        <end position="880"/>
    </location>
</feature>
<accession>A0A1I7SMQ1</accession>
<reference evidence="6" key="2">
    <citation type="submission" date="2020-09" db="EMBL/GenBank/DDBJ databases">
        <authorList>
            <person name="Kikuchi T."/>
        </authorList>
    </citation>
    <scope>NUCLEOTIDE SEQUENCE</scope>
    <source>
        <strain evidence="6">Ka4C1</strain>
    </source>
</reference>
<feature type="compositionally biased region" description="Low complexity" evidence="2">
    <location>
        <begin position="654"/>
        <end position="669"/>
    </location>
</feature>
<dbReference type="Proteomes" id="UP000659654">
    <property type="component" value="Unassembled WGS sequence"/>
</dbReference>
<feature type="region of interest" description="Disordered" evidence="2">
    <location>
        <begin position="636"/>
        <end position="669"/>
    </location>
</feature>
<keyword evidence="3" id="KW-0812">Transmembrane</keyword>
<protein>
    <submittedName>
        <fullName evidence="6">(pine wood nematode) hypothetical protein</fullName>
    </submittedName>
    <submittedName>
        <fullName evidence="9">COesterase domain-containing protein</fullName>
    </submittedName>
</protein>
<evidence type="ECO:0000259" key="5">
    <source>
        <dbReference type="Pfam" id="PF00135"/>
    </source>
</evidence>
<dbReference type="PANTHER" id="PTHR43903">
    <property type="entry name" value="NEUROLIGIN"/>
    <property type="match status" value="1"/>
</dbReference>
<evidence type="ECO:0000256" key="4">
    <source>
        <dbReference type="SAM" id="SignalP"/>
    </source>
</evidence>
<dbReference type="WBParaSite" id="BXY_1433700.1">
    <property type="protein sequence ID" value="BXY_1433700.1"/>
    <property type="gene ID" value="BXY_1433700"/>
</dbReference>
<feature type="compositionally biased region" description="Pro residues" evidence="2">
    <location>
        <begin position="636"/>
        <end position="647"/>
    </location>
</feature>
<evidence type="ECO:0000313" key="7">
    <source>
        <dbReference type="Proteomes" id="UP000095284"/>
    </source>
</evidence>
<feature type="transmembrane region" description="Helical" evidence="3">
    <location>
        <begin position="680"/>
        <end position="706"/>
    </location>
</feature>
<feature type="compositionally biased region" description="Polar residues" evidence="2">
    <location>
        <begin position="772"/>
        <end position="785"/>
    </location>
</feature>
<evidence type="ECO:0000313" key="8">
    <source>
        <dbReference type="Proteomes" id="UP000659654"/>
    </source>
</evidence>
<comment type="similarity">
    <text evidence="1">Belongs to the type-B carboxylesterase/lipase family.</text>
</comment>
<feature type="compositionally biased region" description="Polar residues" evidence="2">
    <location>
        <begin position="721"/>
        <end position="752"/>
    </location>
</feature>
<keyword evidence="3" id="KW-1133">Transmembrane helix</keyword>
<keyword evidence="8" id="KW-1185">Reference proteome</keyword>
<feature type="signal peptide" evidence="4">
    <location>
        <begin position="1"/>
        <end position="22"/>
    </location>
</feature>
<organism evidence="7 9">
    <name type="scientific">Bursaphelenchus xylophilus</name>
    <name type="common">Pinewood nematode worm</name>
    <name type="synonym">Aphelenchoides xylophilus</name>
    <dbReference type="NCBI Taxonomy" id="6326"/>
    <lineage>
        <taxon>Eukaryota</taxon>
        <taxon>Metazoa</taxon>
        <taxon>Ecdysozoa</taxon>
        <taxon>Nematoda</taxon>
        <taxon>Chromadorea</taxon>
        <taxon>Rhabditida</taxon>
        <taxon>Tylenchina</taxon>
        <taxon>Tylenchomorpha</taxon>
        <taxon>Aphelenchoidea</taxon>
        <taxon>Aphelenchoididae</taxon>
        <taxon>Bursaphelenchus</taxon>
    </lineage>
</organism>
<reference evidence="9" key="1">
    <citation type="submission" date="2016-11" db="UniProtKB">
        <authorList>
            <consortium name="WormBaseParasite"/>
        </authorList>
    </citation>
    <scope>IDENTIFICATION</scope>
</reference>
<dbReference type="eggNOG" id="KOG1516">
    <property type="taxonomic scope" value="Eukaryota"/>
</dbReference>
<proteinExistence type="inferred from homology"/>
<name>A0A1I7SMQ1_BURXY</name>
<gene>
    <name evidence="6" type="ORF">BXYJ_LOCUS14596</name>
</gene>
<dbReference type="SUPFAM" id="SSF53474">
    <property type="entry name" value="alpha/beta-Hydrolases"/>
    <property type="match status" value="1"/>
</dbReference>
<feature type="region of interest" description="Disordered" evidence="2">
    <location>
        <begin position="713"/>
        <end position="832"/>
    </location>
</feature>
<feature type="compositionally biased region" description="Polar residues" evidence="2">
    <location>
        <begin position="800"/>
        <end position="810"/>
    </location>
</feature>
<keyword evidence="4" id="KW-0732">Signal</keyword>
<evidence type="ECO:0000313" key="9">
    <source>
        <dbReference type="WBParaSite" id="BXY_1433700.1"/>
    </source>
</evidence>
<feature type="domain" description="Carboxylesterase type B" evidence="5">
    <location>
        <begin position="22"/>
        <end position="588"/>
    </location>
</feature>
<keyword evidence="3" id="KW-0472">Membrane</keyword>
<dbReference type="EMBL" id="CAJFCV020000006">
    <property type="protein sequence ID" value="CAG9130311.1"/>
    <property type="molecule type" value="Genomic_DNA"/>
</dbReference>
<dbReference type="InterPro" id="IPR029058">
    <property type="entry name" value="AB_hydrolase_fold"/>
</dbReference>
<dbReference type="SMR" id="A0A1I7SMQ1"/>
<dbReference type="Gene3D" id="3.40.50.1820">
    <property type="entry name" value="alpha/beta hydrolase"/>
    <property type="match status" value="1"/>
</dbReference>